<evidence type="ECO:0000256" key="2">
    <source>
        <dbReference type="ARBA" id="ARBA00012438"/>
    </source>
</evidence>
<keyword evidence="5" id="KW-0902">Two-component regulatory system</keyword>
<dbReference type="SMART" id="SM00387">
    <property type="entry name" value="HATPase_c"/>
    <property type="match status" value="1"/>
</dbReference>
<dbReference type="EC" id="2.7.13.3" evidence="2"/>
<feature type="domain" description="Histidine kinase" evidence="7">
    <location>
        <begin position="70"/>
        <end position="255"/>
    </location>
</feature>
<dbReference type="GO" id="GO:0004673">
    <property type="term" value="F:protein histidine kinase activity"/>
    <property type="evidence" value="ECO:0007669"/>
    <property type="project" value="UniProtKB-EC"/>
</dbReference>
<dbReference type="Proteomes" id="UP000036520">
    <property type="component" value="Chromosome"/>
</dbReference>
<gene>
    <name evidence="8" type="ORF">CA2015_1323</name>
</gene>
<dbReference type="PROSITE" id="PS50109">
    <property type="entry name" value="HIS_KIN"/>
    <property type="match status" value="1"/>
</dbReference>
<dbReference type="Gene3D" id="3.30.565.10">
    <property type="entry name" value="Histidine kinase-like ATPase, C-terminal domain"/>
    <property type="match status" value="1"/>
</dbReference>
<dbReference type="RefSeq" id="WP_240477937.1">
    <property type="nucleotide sequence ID" value="NZ_CP012040.1"/>
</dbReference>
<dbReference type="PANTHER" id="PTHR24421">
    <property type="entry name" value="NITRATE/NITRITE SENSOR PROTEIN NARX-RELATED"/>
    <property type="match status" value="1"/>
</dbReference>
<dbReference type="EMBL" id="CP012040">
    <property type="protein sequence ID" value="AKP50770.1"/>
    <property type="molecule type" value="Genomic_DNA"/>
</dbReference>
<dbReference type="InterPro" id="IPR050482">
    <property type="entry name" value="Sensor_HK_TwoCompSys"/>
</dbReference>
<protein>
    <recommendedName>
        <fullName evidence="2">histidine kinase</fullName>
        <ecNumber evidence="2">2.7.13.3</ecNumber>
    </recommendedName>
</protein>
<accession>A0A0H4PCB2</accession>
<name>A0A0H4PCB2_9BACT</name>
<dbReference type="InterPro" id="IPR036890">
    <property type="entry name" value="HATPase_C_sf"/>
</dbReference>
<feature type="transmembrane region" description="Helical" evidence="6">
    <location>
        <begin position="12"/>
        <end position="33"/>
    </location>
</feature>
<dbReference type="STRING" id="320787.CA2015_1323"/>
<dbReference type="InterPro" id="IPR005467">
    <property type="entry name" value="His_kinase_dom"/>
</dbReference>
<comment type="catalytic activity">
    <reaction evidence="1">
        <text>ATP + protein L-histidine = ADP + protein N-phospho-L-histidine.</text>
        <dbReference type="EC" id="2.7.13.3"/>
    </reaction>
</comment>
<dbReference type="GO" id="GO:0000160">
    <property type="term" value="P:phosphorelay signal transduction system"/>
    <property type="evidence" value="ECO:0007669"/>
    <property type="project" value="UniProtKB-KW"/>
</dbReference>
<dbReference type="KEGG" id="camu:CA2015_1323"/>
<keyword evidence="9" id="KW-1185">Reference proteome</keyword>
<evidence type="ECO:0000256" key="5">
    <source>
        <dbReference type="ARBA" id="ARBA00023012"/>
    </source>
</evidence>
<keyword evidence="6" id="KW-0472">Membrane</keyword>
<evidence type="ECO:0000313" key="9">
    <source>
        <dbReference type="Proteomes" id="UP000036520"/>
    </source>
</evidence>
<dbReference type="CDD" id="cd16917">
    <property type="entry name" value="HATPase_UhpB-NarQ-NarX-like"/>
    <property type="match status" value="1"/>
</dbReference>
<evidence type="ECO:0000256" key="6">
    <source>
        <dbReference type="SAM" id="Phobius"/>
    </source>
</evidence>
<keyword evidence="6" id="KW-1133">Transmembrane helix</keyword>
<evidence type="ECO:0000259" key="7">
    <source>
        <dbReference type="PROSITE" id="PS50109"/>
    </source>
</evidence>
<evidence type="ECO:0000256" key="4">
    <source>
        <dbReference type="ARBA" id="ARBA00022777"/>
    </source>
</evidence>
<dbReference type="AlphaFoldDB" id="A0A0H4PCB2"/>
<keyword evidence="4 8" id="KW-0418">Kinase</keyword>
<evidence type="ECO:0000256" key="3">
    <source>
        <dbReference type="ARBA" id="ARBA00022679"/>
    </source>
</evidence>
<evidence type="ECO:0000256" key="1">
    <source>
        <dbReference type="ARBA" id="ARBA00000085"/>
    </source>
</evidence>
<dbReference type="PANTHER" id="PTHR24421:SF10">
    <property type="entry name" value="NITRATE_NITRITE SENSOR PROTEIN NARQ"/>
    <property type="match status" value="1"/>
</dbReference>
<dbReference type="SUPFAM" id="SSF55874">
    <property type="entry name" value="ATPase domain of HSP90 chaperone/DNA topoisomerase II/histidine kinase"/>
    <property type="match status" value="1"/>
</dbReference>
<sequence length="257" mass="29044">MIEDDSLQTFFAILTGVVLMVIMAAFIIAIVIVHRQRQIKNRHKIQIIKADFKNTILNAEKEIREHTLQYVSQELHDNIGQLLSLTKLVLNNPDPASVYEGKKLINQIIKEVRSLSRSINKDYINDVKFEEFLEEELGKIQKSGFCEVSFQKEGNPIVFVESDKKLVLIRLVQECLNNAIKHASPTLISITIINKENRLILGIKDDGDGFDMTTVSQGLGLRNIHSRVEAIGGKVKIDSSIGKGTEIEIELENDEHN</sequence>
<proteinExistence type="predicted"/>
<dbReference type="PRINTS" id="PR00344">
    <property type="entry name" value="BCTRLSENSOR"/>
</dbReference>
<dbReference type="InterPro" id="IPR004358">
    <property type="entry name" value="Sig_transdc_His_kin-like_C"/>
</dbReference>
<organism evidence="8 9">
    <name type="scientific">Cyclobacterium amurskyense</name>
    <dbReference type="NCBI Taxonomy" id="320787"/>
    <lineage>
        <taxon>Bacteria</taxon>
        <taxon>Pseudomonadati</taxon>
        <taxon>Bacteroidota</taxon>
        <taxon>Cytophagia</taxon>
        <taxon>Cytophagales</taxon>
        <taxon>Cyclobacteriaceae</taxon>
        <taxon>Cyclobacterium</taxon>
    </lineage>
</organism>
<keyword evidence="6" id="KW-0812">Transmembrane</keyword>
<keyword evidence="3" id="KW-0808">Transferase</keyword>
<dbReference type="Pfam" id="PF02518">
    <property type="entry name" value="HATPase_c"/>
    <property type="match status" value="1"/>
</dbReference>
<dbReference type="InterPro" id="IPR003594">
    <property type="entry name" value="HATPase_dom"/>
</dbReference>
<evidence type="ECO:0000313" key="8">
    <source>
        <dbReference type="EMBL" id="AKP50770.1"/>
    </source>
</evidence>
<reference evidence="8 9" key="1">
    <citation type="submission" date="2015-07" db="EMBL/GenBank/DDBJ databases">
        <authorList>
            <person name="Kim K.M."/>
        </authorList>
    </citation>
    <scope>NUCLEOTIDE SEQUENCE [LARGE SCALE GENOMIC DNA]</scope>
    <source>
        <strain evidence="8 9">KCTC 12363</strain>
    </source>
</reference>